<dbReference type="InterPro" id="IPR000313">
    <property type="entry name" value="PWWP_dom"/>
</dbReference>
<feature type="compositionally biased region" description="Basic and acidic residues" evidence="1">
    <location>
        <begin position="234"/>
        <end position="250"/>
    </location>
</feature>
<reference evidence="3 4" key="2">
    <citation type="submission" date="2018-11" db="EMBL/GenBank/DDBJ databases">
        <authorList>
            <consortium name="Pathogen Informatics"/>
        </authorList>
    </citation>
    <scope>NUCLEOTIDE SEQUENCE [LARGE SCALE GENOMIC DNA]</scope>
    <source>
        <strain evidence="3">Dakar</strain>
        <strain evidence="4">Dakar, Senegal</strain>
    </source>
</reference>
<feature type="compositionally biased region" description="Low complexity" evidence="1">
    <location>
        <begin position="567"/>
        <end position="588"/>
    </location>
</feature>
<dbReference type="EMBL" id="UZAK01000209">
    <property type="protein sequence ID" value="VDO60955.1"/>
    <property type="molecule type" value="Genomic_DNA"/>
</dbReference>
<evidence type="ECO:0000256" key="1">
    <source>
        <dbReference type="SAM" id="MobiDB-lite"/>
    </source>
</evidence>
<dbReference type="Pfam" id="PF00855">
    <property type="entry name" value="PWWP"/>
    <property type="match status" value="1"/>
</dbReference>
<evidence type="ECO:0000313" key="4">
    <source>
        <dbReference type="Proteomes" id="UP000279833"/>
    </source>
</evidence>
<feature type="compositionally biased region" description="Low complexity" evidence="1">
    <location>
        <begin position="315"/>
        <end position="329"/>
    </location>
</feature>
<protein>
    <submittedName>
        <fullName evidence="5">PWWP domain-containing protein</fullName>
    </submittedName>
</protein>
<feature type="compositionally biased region" description="Polar residues" evidence="1">
    <location>
        <begin position="483"/>
        <end position="495"/>
    </location>
</feature>
<feature type="compositionally biased region" description="Polar residues" evidence="1">
    <location>
        <begin position="525"/>
        <end position="534"/>
    </location>
</feature>
<feature type="region of interest" description="Disordered" evidence="1">
    <location>
        <begin position="889"/>
        <end position="911"/>
    </location>
</feature>
<proteinExistence type="predicted"/>
<feature type="region of interest" description="Disordered" evidence="1">
    <location>
        <begin position="315"/>
        <end position="359"/>
    </location>
</feature>
<sequence length="1372" mass="151665">MSITKGGSILVKVEDLIGELISVKLIDGDKIFRGILLQETIGEYVNRANDTQVIQFALNQLAIGVRRKFNEYGTNLERITSAPFWPPLSGTASGINLKTIPCSTERYSYKLEGQPSNLNVFQPDPTKRSHRNQPAPQLSRILRPRRFVCRKCKKAFHLEEHGTELSSSFLTDQIDRRTSDSSALNSDNEINHYLPKSNFSEQITLATLNGNSQSIRHVTPPIIPKLNEEMKINVDDSSKSEIDSSSDIRSKSKKHFISEQSTKTPESLEPKLVMSKKRKVDVIPDKQKLKKIRLGSQKPTEPINVSNTVLVATPPVVDPDSSDPAVPSSEETKDFPTSPILVGKTDSFDSLSSQEQTRKNRIKAQYVSVTSPFRYPFGKKTRISSKQEIGNINSISDSRIKVEPNATRKGSEKSEIISLTSSKTNLGVRKNSRYRTRTQLNPLSVTLDSLGPSCSVKDLESRSEVDEILPSDSLDGDFPQKENIPNSISPRLSSPSKEKHSASVQLTCKTSTYGHNSASNNFGISMSESNFSPQSRRKAFDYEKPKNRWMREARARRCQDERNSNPSSTAASHISTSSNNTDTENSASCNAQSPSLNRLRIRSGDGSSVSPSESTLKSNSNVSSKVKLHNGSLSNRNIESGDASQSEKYLDITDQKSTSHVSPCLTPTSDSSGLALPVIKIKINRNRQPSGCSKTVPTQYEVVKLQSGSHLELATSASKVVSEENSSIANANPSALKLDILCNGLRSPSSSPSASSSKKGSTCESLIISGPLVKRCKLHDGIVFRVGDLVWSKLSGWPYWPAQITSIQRVVANEVDLPNSEQVRPVVDFQEQSSPLLTSEQVCYTACLHWFAWNQVSYMPCDKLFHFLEHCKRFDNKKKRGVFRQAVNEAKQAAEKRQETHSTDSESEWDHEVFSSTIHQQSLSQPSEISVLDDAKQLKVSQTASSLSIPDINLGVEVNATTKRSKHLNNKVRKNKTKVSCEKQEPSMLCPSVVDSSNVSLGQSTYNNIGGEVTASIESNLHVISKRKSKQQTKNKVYANTSEDKKLLVEEYNSSLTNNKSNVRLKIILSKPKLRSKLKCAEVLSNNAQNSFENEVNNSSSLPNIDVPITNNKIHQLVENSSKEDTESPFTSGIIPESNISTTDSQDFDKTFSATHSELLTQFPHVFPDLKVSGILSDTVDIPTFSEDESEEEDAGRLIIDPDVMASVNVPLSTGNHHYITETLKQDPDVLREDLYSLSSDNMSYNHELSSQAFDSIHPYSRTSSTTLTQPSMSSFGNPVYSSSDSFTHSFNSSTYSMECLISQPVSVYPTHNQSLIQTVVPRLTTPPILASSTVSNLSVPSRSAYFQSNHLNVPSTTTHNVSYVTTEYSTL</sequence>
<accession>A0A183JCC9</accession>
<feature type="region of interest" description="Disordered" evidence="1">
    <location>
        <begin position="234"/>
        <end position="271"/>
    </location>
</feature>
<organism evidence="5">
    <name type="scientific">Schistosoma curassoni</name>
    <dbReference type="NCBI Taxonomy" id="6186"/>
    <lineage>
        <taxon>Eukaryota</taxon>
        <taxon>Metazoa</taxon>
        <taxon>Spiralia</taxon>
        <taxon>Lophotrochozoa</taxon>
        <taxon>Platyhelminthes</taxon>
        <taxon>Trematoda</taxon>
        <taxon>Digenea</taxon>
        <taxon>Strigeidida</taxon>
        <taxon>Schistosomatoidea</taxon>
        <taxon>Schistosomatidae</taxon>
        <taxon>Schistosoma</taxon>
    </lineage>
</organism>
<dbReference type="STRING" id="6186.A0A183JCC9"/>
<feature type="region of interest" description="Disordered" evidence="1">
    <location>
        <begin position="461"/>
        <end position="504"/>
    </location>
</feature>
<dbReference type="WBParaSite" id="SCUD_0000033501-mRNA-1">
    <property type="protein sequence ID" value="SCUD_0000033501-mRNA-1"/>
    <property type="gene ID" value="SCUD_0000033501"/>
</dbReference>
<evidence type="ECO:0000313" key="3">
    <source>
        <dbReference type="EMBL" id="VDO60955.1"/>
    </source>
</evidence>
<feature type="region of interest" description="Disordered" evidence="1">
    <location>
        <begin position="525"/>
        <end position="648"/>
    </location>
</feature>
<feature type="compositionally biased region" description="Low complexity" evidence="1">
    <location>
        <begin position="604"/>
        <end position="625"/>
    </location>
</feature>
<evidence type="ECO:0000313" key="5">
    <source>
        <dbReference type="WBParaSite" id="SCUD_0000033501-mRNA-1"/>
    </source>
</evidence>
<dbReference type="PROSITE" id="PS50812">
    <property type="entry name" value="PWWP"/>
    <property type="match status" value="1"/>
</dbReference>
<reference evidence="5" key="1">
    <citation type="submission" date="2016-06" db="UniProtKB">
        <authorList>
            <consortium name="WormBaseParasite"/>
        </authorList>
    </citation>
    <scope>IDENTIFICATION</scope>
</reference>
<feature type="region of interest" description="Disordered" evidence="1">
    <location>
        <begin position="1120"/>
        <end position="1141"/>
    </location>
</feature>
<keyword evidence="4" id="KW-1185">Reference proteome</keyword>
<feature type="compositionally biased region" description="Basic and acidic residues" evidence="1">
    <location>
        <begin position="538"/>
        <end position="563"/>
    </location>
</feature>
<dbReference type="Proteomes" id="UP000279833">
    <property type="component" value="Unassembled WGS sequence"/>
</dbReference>
<feature type="domain" description="PWWP" evidence="2">
    <location>
        <begin position="786"/>
        <end position="870"/>
    </location>
</feature>
<dbReference type="Gene3D" id="2.30.30.140">
    <property type="match status" value="1"/>
</dbReference>
<feature type="compositionally biased region" description="Polar residues" evidence="1">
    <location>
        <begin position="631"/>
        <end position="647"/>
    </location>
</feature>
<feature type="compositionally biased region" description="Basic and acidic residues" evidence="1">
    <location>
        <begin position="892"/>
        <end position="911"/>
    </location>
</feature>
<dbReference type="SUPFAM" id="SSF63748">
    <property type="entry name" value="Tudor/PWWP/MBT"/>
    <property type="match status" value="1"/>
</dbReference>
<gene>
    <name evidence="3" type="ORF">SCUD_LOCUS336</name>
</gene>
<evidence type="ECO:0000259" key="2">
    <source>
        <dbReference type="PROSITE" id="PS50812"/>
    </source>
</evidence>
<name>A0A183JCC9_9TREM</name>